<accession>A0AAV9HHD9</accession>
<evidence type="ECO:0000259" key="9">
    <source>
        <dbReference type="Pfam" id="PF05649"/>
    </source>
</evidence>
<dbReference type="Proteomes" id="UP001321749">
    <property type="component" value="Unassembled WGS sequence"/>
</dbReference>
<dbReference type="GO" id="GO:0016485">
    <property type="term" value="P:protein processing"/>
    <property type="evidence" value="ECO:0007669"/>
    <property type="project" value="TreeGrafter"/>
</dbReference>
<dbReference type="PANTHER" id="PTHR11733:SF167">
    <property type="entry name" value="FI17812P1-RELATED"/>
    <property type="match status" value="1"/>
</dbReference>
<evidence type="ECO:0000313" key="10">
    <source>
        <dbReference type="EMBL" id="KAK4460143.1"/>
    </source>
</evidence>
<keyword evidence="7" id="KW-0482">Metalloprotease</keyword>
<dbReference type="InterPro" id="IPR000718">
    <property type="entry name" value="Peptidase_M13"/>
</dbReference>
<dbReference type="GO" id="GO:0005886">
    <property type="term" value="C:plasma membrane"/>
    <property type="evidence" value="ECO:0007669"/>
    <property type="project" value="TreeGrafter"/>
</dbReference>
<dbReference type="InterPro" id="IPR018497">
    <property type="entry name" value="Peptidase_M13_C"/>
</dbReference>
<dbReference type="PANTHER" id="PTHR11733">
    <property type="entry name" value="ZINC METALLOPROTEASE FAMILY M13 NEPRILYSIN-RELATED"/>
    <property type="match status" value="1"/>
</dbReference>
<comment type="caution">
    <text evidence="10">The sequence shown here is derived from an EMBL/GenBank/DDBJ whole genome shotgun (WGS) entry which is preliminary data.</text>
</comment>
<keyword evidence="11" id="KW-1185">Reference proteome</keyword>
<dbReference type="SUPFAM" id="SSF55486">
    <property type="entry name" value="Metalloproteases ('zincins'), catalytic domain"/>
    <property type="match status" value="1"/>
</dbReference>
<reference evidence="10" key="2">
    <citation type="submission" date="2023-06" db="EMBL/GenBank/DDBJ databases">
        <authorList>
            <consortium name="Lawrence Berkeley National Laboratory"/>
            <person name="Mondo S.J."/>
            <person name="Hensen N."/>
            <person name="Bonometti L."/>
            <person name="Westerberg I."/>
            <person name="Brannstrom I.O."/>
            <person name="Guillou S."/>
            <person name="Cros-Aarteil S."/>
            <person name="Calhoun S."/>
            <person name="Haridas S."/>
            <person name="Kuo A."/>
            <person name="Pangilinan J."/>
            <person name="Riley R."/>
            <person name="Labutti K."/>
            <person name="Andreopoulos B."/>
            <person name="Lipzen A."/>
            <person name="Chen C."/>
            <person name="Yanf M."/>
            <person name="Daum C."/>
            <person name="Ng V."/>
            <person name="Clum A."/>
            <person name="Steindorff A."/>
            <person name="Ohm R."/>
            <person name="Martin F."/>
            <person name="Silar P."/>
            <person name="Natvig D."/>
            <person name="Lalanne C."/>
            <person name="Gautier V."/>
            <person name="Ament-Velasquez S.L."/>
            <person name="Kruys A."/>
            <person name="Hutchinson M.I."/>
            <person name="Powell A.J."/>
            <person name="Barry K."/>
            <person name="Miller A.N."/>
            <person name="Grigoriev I.V."/>
            <person name="Debuchy R."/>
            <person name="Gladieux P."/>
            <person name="Thoren M.H."/>
            <person name="Johannesson H."/>
        </authorList>
    </citation>
    <scope>NUCLEOTIDE SEQUENCE</scope>
    <source>
        <strain evidence="10">PSN324</strain>
    </source>
</reference>
<dbReference type="Pfam" id="PF05649">
    <property type="entry name" value="Peptidase_M13_N"/>
    <property type="match status" value="1"/>
</dbReference>
<name>A0AAV9HHD9_9PEZI</name>
<dbReference type="CDD" id="cd08662">
    <property type="entry name" value="M13"/>
    <property type="match status" value="1"/>
</dbReference>
<dbReference type="PRINTS" id="PR00786">
    <property type="entry name" value="NEPRILYSIN"/>
</dbReference>
<evidence type="ECO:0000256" key="2">
    <source>
        <dbReference type="ARBA" id="ARBA00007357"/>
    </source>
</evidence>
<dbReference type="Pfam" id="PF01431">
    <property type="entry name" value="Peptidase_M13"/>
    <property type="match status" value="1"/>
</dbReference>
<evidence type="ECO:0000313" key="11">
    <source>
        <dbReference type="Proteomes" id="UP001321749"/>
    </source>
</evidence>
<evidence type="ECO:0000256" key="5">
    <source>
        <dbReference type="ARBA" id="ARBA00022801"/>
    </source>
</evidence>
<keyword evidence="6" id="KW-0862">Zinc</keyword>
<keyword evidence="3" id="KW-0645">Protease</keyword>
<feature type="domain" description="Peptidase M13 N-terminal" evidence="9">
    <location>
        <begin position="35"/>
        <end position="432"/>
    </location>
</feature>
<dbReference type="GO" id="GO:0046872">
    <property type="term" value="F:metal ion binding"/>
    <property type="evidence" value="ECO:0007669"/>
    <property type="project" value="UniProtKB-KW"/>
</dbReference>
<reference evidence="10" key="1">
    <citation type="journal article" date="2023" name="Mol. Phylogenet. Evol.">
        <title>Genome-scale phylogeny and comparative genomics of the fungal order Sordariales.</title>
        <authorList>
            <person name="Hensen N."/>
            <person name="Bonometti L."/>
            <person name="Westerberg I."/>
            <person name="Brannstrom I.O."/>
            <person name="Guillou S."/>
            <person name="Cros-Aarteil S."/>
            <person name="Calhoun S."/>
            <person name="Haridas S."/>
            <person name="Kuo A."/>
            <person name="Mondo S."/>
            <person name="Pangilinan J."/>
            <person name="Riley R."/>
            <person name="LaButti K."/>
            <person name="Andreopoulos B."/>
            <person name="Lipzen A."/>
            <person name="Chen C."/>
            <person name="Yan M."/>
            <person name="Daum C."/>
            <person name="Ng V."/>
            <person name="Clum A."/>
            <person name="Steindorff A."/>
            <person name="Ohm R.A."/>
            <person name="Martin F."/>
            <person name="Silar P."/>
            <person name="Natvig D.O."/>
            <person name="Lalanne C."/>
            <person name="Gautier V."/>
            <person name="Ament-Velasquez S.L."/>
            <person name="Kruys A."/>
            <person name="Hutchinson M.I."/>
            <person name="Powell A.J."/>
            <person name="Barry K."/>
            <person name="Miller A.N."/>
            <person name="Grigoriev I.V."/>
            <person name="Debuchy R."/>
            <person name="Gladieux P."/>
            <person name="Hiltunen Thoren M."/>
            <person name="Johannesson H."/>
        </authorList>
    </citation>
    <scope>NUCLEOTIDE SEQUENCE</scope>
    <source>
        <strain evidence="10">PSN324</strain>
    </source>
</reference>
<keyword evidence="5" id="KW-0378">Hydrolase</keyword>
<dbReference type="AlphaFoldDB" id="A0AAV9HHD9"/>
<feature type="domain" description="Peptidase M13 C-terminal" evidence="8">
    <location>
        <begin position="494"/>
        <end position="694"/>
    </location>
</feature>
<sequence>MGQFQSTQVCTTPACINTASSILMNLAPHWRQLDPCTNFEEMVCYGFKERVAIGDPFPETLNQIGARNPRILKQIFEGDFSDAVNLRSSTLRKRTSADELNFNMLQQTYDACMDAEAIEKKGVEPLNQLLKEISKDLAWPYITDFSKKADAADLDAFANTAAAFGKLGASPWSIGTYLEPDTEEPSRAITAINPFVGSTDRLDDEEVREKLIASLNETFSTVYPVQLDANETLHLAQGVFTFRFEVAKAYHEAHDELEKKIGRPATSDDTFTIMPFSELAAFAPELRLDKVMGGILPAGYKGNVMVVYAQALPAIGQIIKNQPVAVLQAELAYLAIESLKNDVAFPGSEEKLKATDRWETCVGRVNSQVGYLADRFFVQHTYTEQGRAASFKMIERIKAEFKKRLATYSWMDDEAKKRAIKKVDNMIEEVGYQSENPNVMSPDSLASWYSTLNVTGDHFSNVVSARRHESSVKQSAFVKDYPRSQWPKRTSETNAFYKAQTNAIYIHAGISRSPLFHSDLPQYALYGALGSILGHEITHGFDVTGSQYDENARKQEWWDNSTMAAYQEKSQCFVEQYGKFEAEVPNGEKKAVDGVKSLGENQSDAAGLAISYAAWQEERKSMPDVWDQSLPGLEDFTHEQLFFIMYANTWCSNYSPAQNLVELGKIHALPKFRIAGGTANSRAFKEAFKCQKKEPECELW</sequence>
<evidence type="ECO:0000256" key="6">
    <source>
        <dbReference type="ARBA" id="ARBA00022833"/>
    </source>
</evidence>
<evidence type="ECO:0000256" key="1">
    <source>
        <dbReference type="ARBA" id="ARBA00001947"/>
    </source>
</evidence>
<dbReference type="PROSITE" id="PS51885">
    <property type="entry name" value="NEPRILYSIN"/>
    <property type="match status" value="1"/>
</dbReference>
<dbReference type="Gene3D" id="1.10.1380.10">
    <property type="entry name" value="Neutral endopeptidase , domain2"/>
    <property type="match status" value="1"/>
</dbReference>
<dbReference type="InterPro" id="IPR024079">
    <property type="entry name" value="MetalloPept_cat_dom_sf"/>
</dbReference>
<organism evidence="10 11">
    <name type="scientific">Cladorrhinum samala</name>
    <dbReference type="NCBI Taxonomy" id="585594"/>
    <lineage>
        <taxon>Eukaryota</taxon>
        <taxon>Fungi</taxon>
        <taxon>Dikarya</taxon>
        <taxon>Ascomycota</taxon>
        <taxon>Pezizomycotina</taxon>
        <taxon>Sordariomycetes</taxon>
        <taxon>Sordariomycetidae</taxon>
        <taxon>Sordariales</taxon>
        <taxon>Podosporaceae</taxon>
        <taxon>Cladorrhinum</taxon>
    </lineage>
</organism>
<proteinExistence type="inferred from homology"/>
<comment type="similarity">
    <text evidence="2">Belongs to the peptidase M13 family.</text>
</comment>
<evidence type="ECO:0000259" key="8">
    <source>
        <dbReference type="Pfam" id="PF01431"/>
    </source>
</evidence>
<dbReference type="InterPro" id="IPR008753">
    <property type="entry name" value="Peptidase_M13_N"/>
</dbReference>
<dbReference type="GO" id="GO:0004222">
    <property type="term" value="F:metalloendopeptidase activity"/>
    <property type="evidence" value="ECO:0007669"/>
    <property type="project" value="InterPro"/>
</dbReference>
<protein>
    <submittedName>
        <fullName evidence="10">Uncharacterized protein</fullName>
    </submittedName>
</protein>
<dbReference type="EMBL" id="MU865019">
    <property type="protein sequence ID" value="KAK4460143.1"/>
    <property type="molecule type" value="Genomic_DNA"/>
</dbReference>
<evidence type="ECO:0000256" key="4">
    <source>
        <dbReference type="ARBA" id="ARBA00022723"/>
    </source>
</evidence>
<dbReference type="Gene3D" id="3.40.390.10">
    <property type="entry name" value="Collagenase (Catalytic Domain)"/>
    <property type="match status" value="1"/>
</dbReference>
<evidence type="ECO:0000256" key="3">
    <source>
        <dbReference type="ARBA" id="ARBA00022670"/>
    </source>
</evidence>
<evidence type="ECO:0000256" key="7">
    <source>
        <dbReference type="ARBA" id="ARBA00023049"/>
    </source>
</evidence>
<comment type="cofactor">
    <cofactor evidence="1">
        <name>Zn(2+)</name>
        <dbReference type="ChEBI" id="CHEBI:29105"/>
    </cofactor>
</comment>
<gene>
    <name evidence="10" type="ORF">QBC42DRAFT_333480</name>
</gene>
<keyword evidence="4" id="KW-0479">Metal-binding</keyword>
<dbReference type="InterPro" id="IPR042089">
    <property type="entry name" value="Peptidase_M13_dom_2"/>
</dbReference>